<dbReference type="InterPro" id="IPR050302">
    <property type="entry name" value="Rab_GAP_TBC_domain"/>
</dbReference>
<feature type="domain" description="Rab-GAP TBC" evidence="2">
    <location>
        <begin position="601"/>
        <end position="803"/>
    </location>
</feature>
<dbReference type="SUPFAM" id="SSF47923">
    <property type="entry name" value="Ypt/Rab-GAP domain of gyp1p"/>
    <property type="match status" value="2"/>
</dbReference>
<gene>
    <name evidence="3" type="ORF">B0J11DRAFT_210945</name>
</gene>
<dbReference type="GO" id="GO:0005096">
    <property type="term" value="F:GTPase activator activity"/>
    <property type="evidence" value="ECO:0007669"/>
    <property type="project" value="TreeGrafter"/>
</dbReference>
<proteinExistence type="predicted"/>
<accession>A0A9P9E8L2</accession>
<dbReference type="Gene3D" id="1.10.472.80">
    <property type="entry name" value="Ypt/Rab-GAP domain of gyp1p, domain 3"/>
    <property type="match status" value="1"/>
</dbReference>
<feature type="compositionally biased region" description="Polar residues" evidence="1">
    <location>
        <begin position="1"/>
        <end position="22"/>
    </location>
</feature>
<dbReference type="PROSITE" id="PS50086">
    <property type="entry name" value="TBC_RABGAP"/>
    <property type="match status" value="1"/>
</dbReference>
<dbReference type="SMART" id="SM00164">
    <property type="entry name" value="TBC"/>
    <property type="match status" value="1"/>
</dbReference>
<dbReference type="Pfam" id="PF00566">
    <property type="entry name" value="RabGAP-TBC"/>
    <property type="match status" value="1"/>
</dbReference>
<dbReference type="InterPro" id="IPR035969">
    <property type="entry name" value="Rab-GAP_TBC_sf"/>
</dbReference>
<name>A0A9P9E8L2_9PLEO</name>
<reference evidence="3" key="1">
    <citation type="journal article" date="2021" name="Nat. Commun.">
        <title>Genetic determinants of endophytism in the Arabidopsis root mycobiome.</title>
        <authorList>
            <person name="Mesny F."/>
            <person name="Miyauchi S."/>
            <person name="Thiergart T."/>
            <person name="Pickel B."/>
            <person name="Atanasova L."/>
            <person name="Karlsson M."/>
            <person name="Huettel B."/>
            <person name="Barry K.W."/>
            <person name="Haridas S."/>
            <person name="Chen C."/>
            <person name="Bauer D."/>
            <person name="Andreopoulos W."/>
            <person name="Pangilinan J."/>
            <person name="LaButti K."/>
            <person name="Riley R."/>
            <person name="Lipzen A."/>
            <person name="Clum A."/>
            <person name="Drula E."/>
            <person name="Henrissat B."/>
            <person name="Kohler A."/>
            <person name="Grigoriev I.V."/>
            <person name="Martin F.M."/>
            <person name="Hacquard S."/>
        </authorList>
    </citation>
    <scope>NUCLEOTIDE SEQUENCE</scope>
    <source>
        <strain evidence="3">MPI-CAGE-CH-0243</strain>
    </source>
</reference>
<dbReference type="Gene3D" id="1.10.8.270">
    <property type="entry name" value="putative rabgap domain of human tbc1 domain family member 14 like domains"/>
    <property type="match status" value="1"/>
</dbReference>
<dbReference type="OrthoDB" id="289721at2759"/>
<evidence type="ECO:0000256" key="1">
    <source>
        <dbReference type="SAM" id="MobiDB-lite"/>
    </source>
</evidence>
<dbReference type="PANTHER" id="PTHR47219:SF15">
    <property type="entry name" value="TBC1 DOMAIN FAMILY MEMBER 12 ISOFORM X1"/>
    <property type="match status" value="1"/>
</dbReference>
<feature type="compositionally biased region" description="Polar residues" evidence="1">
    <location>
        <begin position="309"/>
        <end position="327"/>
    </location>
</feature>
<feature type="region of interest" description="Disordered" evidence="1">
    <location>
        <begin position="200"/>
        <end position="233"/>
    </location>
</feature>
<feature type="compositionally biased region" description="Low complexity" evidence="1">
    <location>
        <begin position="138"/>
        <end position="152"/>
    </location>
</feature>
<feature type="compositionally biased region" description="Low complexity" evidence="1">
    <location>
        <begin position="375"/>
        <end position="397"/>
    </location>
</feature>
<dbReference type="Gene3D" id="1.10.10.750">
    <property type="entry name" value="Ypt/Rab-GAP domain of gyp1p, domain 1"/>
    <property type="match status" value="1"/>
</dbReference>
<evidence type="ECO:0000313" key="4">
    <source>
        <dbReference type="Proteomes" id="UP000700596"/>
    </source>
</evidence>
<dbReference type="PANTHER" id="PTHR47219">
    <property type="entry name" value="RAB GTPASE-ACTIVATING PROTEIN 1-LIKE"/>
    <property type="match status" value="1"/>
</dbReference>
<feature type="region of interest" description="Disordered" evidence="1">
    <location>
        <begin position="464"/>
        <end position="533"/>
    </location>
</feature>
<dbReference type="GO" id="GO:0031267">
    <property type="term" value="F:small GTPase binding"/>
    <property type="evidence" value="ECO:0007669"/>
    <property type="project" value="TreeGrafter"/>
</dbReference>
<keyword evidence="4" id="KW-1185">Reference proteome</keyword>
<dbReference type="EMBL" id="JAGMWT010000003">
    <property type="protein sequence ID" value="KAH7131936.1"/>
    <property type="molecule type" value="Genomic_DNA"/>
</dbReference>
<sequence>MPTTTLLVQQQHRLAGTNNSNNREGEEDQADQAEQDHYDCEDVHYFHLPTALYIISEHDYVRSLIPSAAHREALAKPSPSFPHPDITHRFQTPLQSIQRSSSLKKPPRPLMATLTSYGPDETMGLGGAPGSPPDLTNSKSSKSSSLHSSSLSDIMGPNDLSHFEDINLDDLQGALGPSSFPMPASSSNRLLYEVSNPRMSVSSTRSMPYPSAASQQHSFRDLTAGSKPRYPSLKGQVNNAVRQQNSHLHAGGRQMRRGFTSPSAPSLANITSMASLAAPGRRSRSPSPSNPPKIPSSSSRTLSRRSSRNLEVSPSPSIANRRQSWQHTTRKSVKELEAECDEEDDDLPDDAYLWGVPISPRPVQERSPAPSVCGSPPQSLPSPLTSNAPSSRSNSTSMKASPNMLPKQLSQPPSPNPENIENMPPHHLTRQRTNTWENTYHTLDSEGKKMTEKLEEYEAELEKLQEVKRQQPGGLSRSSSLERTSPKAVKALPPLRKSDPLVDPLQPSSEKTKYLSRTRPSWLPPKDPKEEKKHLKEYQKMQNRIEQAERIAIEKEQQEQLARETAERKKAEVWENLLPKWESETATHEGKRQYRKLWWNGIPPKYRGVVWKKALGNELEISETTYGIALEKARMQIVALGDAAFDGQVTTIVENTRDVFPELKMFGPASTGSEEQPYHRDLVNVCLAYMLYRPDVDTLTGVHHIAGLFLLNMSPVDAFICLGNLLNRHLPLSFLLKDIPAMTNAYDITLSALHKKAPSLARHLAELRVEPRDYLRPMFSSIFCDRLSIEHAARVMDLYTIEGDKIPPRVAVAVMGILEGRLYQGGAEDVVGCMNEKGCVAQLSPEDFSGKVYEAGKSGNAP</sequence>
<feature type="region of interest" description="Disordered" evidence="1">
    <location>
        <begin position="1"/>
        <end position="35"/>
    </location>
</feature>
<feature type="region of interest" description="Disordered" evidence="1">
    <location>
        <begin position="97"/>
        <end position="153"/>
    </location>
</feature>
<dbReference type="AlphaFoldDB" id="A0A9P9E8L2"/>
<feature type="compositionally biased region" description="Polar residues" evidence="1">
    <location>
        <begin position="200"/>
        <end position="217"/>
    </location>
</feature>
<dbReference type="InterPro" id="IPR000195">
    <property type="entry name" value="Rab-GAP-TBC_dom"/>
</dbReference>
<evidence type="ECO:0000313" key="3">
    <source>
        <dbReference type="EMBL" id="KAH7131936.1"/>
    </source>
</evidence>
<feature type="region of interest" description="Disordered" evidence="1">
    <location>
        <begin position="246"/>
        <end position="436"/>
    </location>
</feature>
<protein>
    <recommendedName>
        <fullName evidence="2">Rab-GAP TBC domain-containing protein</fullName>
    </recommendedName>
</protein>
<dbReference type="Proteomes" id="UP000700596">
    <property type="component" value="Unassembled WGS sequence"/>
</dbReference>
<feature type="compositionally biased region" description="Acidic residues" evidence="1">
    <location>
        <begin position="338"/>
        <end position="349"/>
    </location>
</feature>
<organism evidence="3 4">
    <name type="scientific">Dendryphion nanum</name>
    <dbReference type="NCBI Taxonomy" id="256645"/>
    <lineage>
        <taxon>Eukaryota</taxon>
        <taxon>Fungi</taxon>
        <taxon>Dikarya</taxon>
        <taxon>Ascomycota</taxon>
        <taxon>Pezizomycotina</taxon>
        <taxon>Dothideomycetes</taxon>
        <taxon>Pleosporomycetidae</taxon>
        <taxon>Pleosporales</taxon>
        <taxon>Torulaceae</taxon>
        <taxon>Dendryphion</taxon>
    </lineage>
</organism>
<dbReference type="InterPro" id="IPR053949">
    <property type="entry name" value="SBE2/SBE22_M"/>
</dbReference>
<dbReference type="Pfam" id="PF22874">
    <property type="entry name" value="SBE2_M"/>
    <property type="match status" value="1"/>
</dbReference>
<comment type="caution">
    <text evidence="3">The sequence shown here is derived from an EMBL/GenBank/DDBJ whole genome shotgun (WGS) entry which is preliminary data.</text>
</comment>
<feature type="compositionally biased region" description="Polar residues" evidence="1">
    <location>
        <begin position="260"/>
        <end position="274"/>
    </location>
</feature>
<evidence type="ECO:0000259" key="2">
    <source>
        <dbReference type="PROSITE" id="PS50086"/>
    </source>
</evidence>